<dbReference type="PANTHER" id="PTHR45947:SF3">
    <property type="entry name" value="SULFOQUINOVOSYL TRANSFERASE SQD2"/>
    <property type="match status" value="1"/>
</dbReference>
<feature type="domain" description="Glycosyltransferase subfamily 4-like N-terminal" evidence="1">
    <location>
        <begin position="21"/>
        <end position="172"/>
    </location>
</feature>
<dbReference type="AlphaFoldDB" id="A0A6L5XEF1"/>
<gene>
    <name evidence="2" type="ORF">FYJ29_06210</name>
</gene>
<proteinExistence type="predicted"/>
<dbReference type="InterPro" id="IPR028098">
    <property type="entry name" value="Glyco_trans_4-like_N"/>
</dbReference>
<dbReference type="InterPro" id="IPR050194">
    <property type="entry name" value="Glycosyltransferase_grp1"/>
</dbReference>
<dbReference type="Pfam" id="PF13579">
    <property type="entry name" value="Glyco_trans_4_4"/>
    <property type="match status" value="1"/>
</dbReference>
<dbReference type="Proteomes" id="UP000483362">
    <property type="component" value="Unassembled WGS sequence"/>
</dbReference>
<keyword evidence="3" id="KW-1185">Reference proteome</keyword>
<evidence type="ECO:0000313" key="3">
    <source>
        <dbReference type="Proteomes" id="UP000483362"/>
    </source>
</evidence>
<reference evidence="2 3" key="1">
    <citation type="submission" date="2019-08" db="EMBL/GenBank/DDBJ databases">
        <title>In-depth cultivation of the pig gut microbiome towards novel bacterial diversity and tailored functional studies.</title>
        <authorList>
            <person name="Wylensek D."/>
            <person name="Hitch T.C.A."/>
            <person name="Clavel T."/>
        </authorList>
    </citation>
    <scope>NUCLEOTIDE SEQUENCE [LARGE SCALE GENOMIC DNA]</scope>
    <source>
        <strain evidence="2 3">Oil-RF-744-WCA-WT-10</strain>
    </source>
</reference>
<sequence>MSKSVKLLRATTVPTSLNSFCRGVLKELRQEGYDVVAVSSPGPELQEVEKREGCRTIAVPMQRHISPMSDLKSLWRMTWVMHRERPDIVHSMTPKAGLICMISAWLARVPVRIHTFTGLVWPTATGLKRRLLMFTDWITCACATHVIPEGEGVKADLLNHHITRKPIKVLGFGNVRGVDLDYWKPRATTHVDNEGRGHIFTFVFVGRIVADKGINELVSAFKQLNQERRDTRLLLVGQSEDDLDPVLPATVAEMQSNAAIQVVGPKDDVRPFYEMADALVFPSYREGFPNVVIEAGAMGLPSIVTDINGSREIIEEGVNGTIIPPRDAHALYMAMKRFLNETAWVHAMASRARPMVASRYEQGYVRRCLKDFYAQCIAEKITTEDC</sequence>
<dbReference type="Gene3D" id="3.40.50.2000">
    <property type="entry name" value="Glycogen Phosphorylase B"/>
    <property type="match status" value="2"/>
</dbReference>
<dbReference type="EMBL" id="VULT01000008">
    <property type="protein sequence ID" value="MSS17354.1"/>
    <property type="molecule type" value="Genomic_DNA"/>
</dbReference>
<dbReference type="RefSeq" id="WP_154326763.1">
    <property type="nucleotide sequence ID" value="NZ_CP045696.1"/>
</dbReference>
<dbReference type="Pfam" id="PF13692">
    <property type="entry name" value="Glyco_trans_1_4"/>
    <property type="match status" value="1"/>
</dbReference>
<accession>A0A6L5XEF1</accession>
<dbReference type="SUPFAM" id="SSF53756">
    <property type="entry name" value="UDP-Glycosyltransferase/glycogen phosphorylase"/>
    <property type="match status" value="1"/>
</dbReference>
<comment type="caution">
    <text evidence="2">The sequence shown here is derived from an EMBL/GenBank/DDBJ whole genome shotgun (WGS) entry which is preliminary data.</text>
</comment>
<dbReference type="CDD" id="cd03808">
    <property type="entry name" value="GT4_CapM-like"/>
    <property type="match status" value="1"/>
</dbReference>
<evidence type="ECO:0000313" key="2">
    <source>
        <dbReference type="EMBL" id="MSS17354.1"/>
    </source>
</evidence>
<organism evidence="2 3">
    <name type="scientific">Sodaliphilus pleomorphus</name>
    <dbReference type="NCBI Taxonomy" id="2606626"/>
    <lineage>
        <taxon>Bacteria</taxon>
        <taxon>Pseudomonadati</taxon>
        <taxon>Bacteroidota</taxon>
        <taxon>Bacteroidia</taxon>
        <taxon>Bacteroidales</taxon>
        <taxon>Muribaculaceae</taxon>
        <taxon>Sodaliphilus</taxon>
    </lineage>
</organism>
<name>A0A6L5XEF1_9BACT</name>
<dbReference type="GO" id="GO:0016757">
    <property type="term" value="F:glycosyltransferase activity"/>
    <property type="evidence" value="ECO:0007669"/>
    <property type="project" value="TreeGrafter"/>
</dbReference>
<dbReference type="PANTHER" id="PTHR45947">
    <property type="entry name" value="SULFOQUINOVOSYL TRANSFERASE SQD2"/>
    <property type="match status" value="1"/>
</dbReference>
<keyword evidence="2" id="KW-0808">Transferase</keyword>
<protein>
    <submittedName>
        <fullName evidence="2">Glycosyltransferase family 4 protein</fullName>
    </submittedName>
</protein>
<evidence type="ECO:0000259" key="1">
    <source>
        <dbReference type="Pfam" id="PF13579"/>
    </source>
</evidence>